<comment type="caution">
    <text evidence="2">The sequence shown here is derived from an EMBL/GenBank/DDBJ whole genome shotgun (WGS) entry which is preliminary data.</text>
</comment>
<dbReference type="Proteomes" id="UP001202328">
    <property type="component" value="Unassembled WGS sequence"/>
</dbReference>
<evidence type="ECO:0000313" key="3">
    <source>
        <dbReference type="Proteomes" id="UP001202328"/>
    </source>
</evidence>
<name>A0AAD4X765_9MAGN</name>
<dbReference type="AlphaFoldDB" id="A0AAD4X765"/>
<dbReference type="EMBL" id="JAJJMB010015994">
    <property type="protein sequence ID" value="KAI3850791.1"/>
    <property type="molecule type" value="Genomic_DNA"/>
</dbReference>
<keyword evidence="3" id="KW-1185">Reference proteome</keyword>
<feature type="coiled-coil region" evidence="1">
    <location>
        <begin position="116"/>
        <end position="312"/>
    </location>
</feature>
<proteinExistence type="predicted"/>
<sequence length="325" mass="36803">MSFFKDPELFLTYEATQIKLLKIFTKFGDPFKFGAIAPIGEVMFSVHLSSGNNKLSDFDTFFGYLSRNPNKYVNCQGLVIKWAYNDVERKNVTHTWSAEKLNLSLFGLPAAPVDPCANEKELAEKLAADVEERNQEKQVLEKRISDLETTNAALMDEAKKVENEKNDLVKNLDAEKAERLILQTTIASLEAKISTLQEKIICDLKAENSTLEGEVERMRNEKSGLIKDLEEEKAKVLIQEKTISDLKEENSTLAGEVERVKNEKEAVMKDLDGEKANGLALEKTILELKDEIAALEDKNNELNEDLDKWTHEISHVHSKLSRKKA</sequence>
<gene>
    <name evidence="2" type="ORF">MKW98_030851</name>
</gene>
<protein>
    <submittedName>
        <fullName evidence="2">Uncharacterized protein</fullName>
    </submittedName>
</protein>
<dbReference type="Gene3D" id="1.10.287.1490">
    <property type="match status" value="1"/>
</dbReference>
<keyword evidence="1" id="KW-0175">Coiled coil</keyword>
<evidence type="ECO:0000313" key="2">
    <source>
        <dbReference type="EMBL" id="KAI3850791.1"/>
    </source>
</evidence>
<accession>A0AAD4X765</accession>
<organism evidence="2 3">
    <name type="scientific">Papaver atlanticum</name>
    <dbReference type="NCBI Taxonomy" id="357466"/>
    <lineage>
        <taxon>Eukaryota</taxon>
        <taxon>Viridiplantae</taxon>
        <taxon>Streptophyta</taxon>
        <taxon>Embryophyta</taxon>
        <taxon>Tracheophyta</taxon>
        <taxon>Spermatophyta</taxon>
        <taxon>Magnoliopsida</taxon>
        <taxon>Ranunculales</taxon>
        <taxon>Papaveraceae</taxon>
        <taxon>Papaveroideae</taxon>
        <taxon>Papaver</taxon>
    </lineage>
</organism>
<reference evidence="2" key="1">
    <citation type="submission" date="2022-04" db="EMBL/GenBank/DDBJ databases">
        <title>A functionally conserved STORR gene fusion in Papaver species that diverged 16.8 million years ago.</title>
        <authorList>
            <person name="Catania T."/>
        </authorList>
    </citation>
    <scope>NUCLEOTIDE SEQUENCE</scope>
    <source>
        <strain evidence="2">S-188037</strain>
    </source>
</reference>
<evidence type="ECO:0000256" key="1">
    <source>
        <dbReference type="SAM" id="Coils"/>
    </source>
</evidence>